<name>A0A2R5LLY7_9ACAR</name>
<sequence length="475" mass="52974">MESHLKPLSGIKNLQNTVETAKDYAVTHGLCIKPRTGTPDSISILPFCLAPSPFPKSVFERLKSVQTEMNVLMHRVAHDYEFLKNCLESTIATDDFTAHLFNMYEEVYSCGFPQPLSLGLLRSDYFLDVGGASNGTKGEPVPKQIEINTISSSFGGLTPVLQAQQKHVLSSLGFSNLLPQMPDSNSDELLARGILAAWKAYNNKVAAIMFVVEEITYNVYDQRFLEYAIIRQSPGVKVIRRKFSELHQCSLQDGRLFVDNLEIAVVYYRTSYAPNQMTVKDWEIRLLIEKSLAIKCPSVQYQLAGTKKVQQVLAQPGVLERFFTSKVTIDEIRSYFTGLYSLDFTPEGNRAAAKAIEKPNGYVLKPQREGGGNNIYGEDVKTMLLALRNKKEREGFILMDLITPPVNHNYIVKPDTPVELVDIVSEIGIFGVVLGDQDDILENYEAGFILRSKKVEIREGGIAAGFGALNSILLV</sequence>
<feature type="binding site" evidence="14">
    <location>
        <position position="307"/>
    </location>
    <ligand>
        <name>ATP</name>
        <dbReference type="ChEBI" id="CHEBI:30616"/>
    </ligand>
</feature>
<feature type="binding site" evidence="14">
    <location>
        <begin position="399"/>
        <end position="402"/>
    </location>
    <ligand>
        <name>ATP</name>
        <dbReference type="ChEBI" id="CHEBI:30616"/>
    </ligand>
</feature>
<feature type="binding site" evidence="15">
    <location>
        <position position="146"/>
    </location>
    <ligand>
        <name>Mg(2+)</name>
        <dbReference type="ChEBI" id="CHEBI:18420"/>
    </ligand>
</feature>
<dbReference type="InterPro" id="IPR037013">
    <property type="entry name" value="GSH-S_sub-bd_sf"/>
</dbReference>
<evidence type="ECO:0000259" key="16">
    <source>
        <dbReference type="Pfam" id="PF03199"/>
    </source>
</evidence>
<protein>
    <recommendedName>
        <fullName evidence="5 13">Glutathione synthetase</fullName>
        <shortName evidence="13">GSH-S</shortName>
        <ecNumber evidence="4 13">6.3.2.3</ecNumber>
    </recommendedName>
</protein>
<dbReference type="GO" id="GO:0043295">
    <property type="term" value="F:glutathione binding"/>
    <property type="evidence" value="ECO:0007669"/>
    <property type="project" value="UniProtKB-UniRule"/>
</dbReference>
<evidence type="ECO:0000256" key="5">
    <source>
        <dbReference type="ARBA" id="ARBA00020821"/>
    </source>
</evidence>
<feature type="binding site" evidence="14">
    <location>
        <position position="451"/>
    </location>
    <ligand>
        <name>substrate</name>
    </ligand>
</feature>
<dbReference type="PANTHER" id="PTHR11130:SF0">
    <property type="entry name" value="GLUTATHIONE SYNTHETASE"/>
    <property type="match status" value="1"/>
</dbReference>
<feature type="binding site" evidence="14">
    <location>
        <position position="222"/>
    </location>
    <ligand>
        <name>substrate</name>
    </ligand>
</feature>
<evidence type="ECO:0000256" key="2">
    <source>
        <dbReference type="ARBA" id="ARBA00010385"/>
    </source>
</evidence>
<evidence type="ECO:0000313" key="17">
    <source>
        <dbReference type="EMBL" id="MBY10511.1"/>
    </source>
</evidence>
<feature type="binding site" evidence="14">
    <location>
        <position position="459"/>
    </location>
    <ligand>
        <name>ATP</name>
        <dbReference type="ChEBI" id="CHEBI:30616"/>
    </ligand>
</feature>
<dbReference type="PIRSF" id="PIRSF001558">
    <property type="entry name" value="GSHase"/>
    <property type="match status" value="1"/>
</dbReference>
<evidence type="ECO:0000256" key="6">
    <source>
        <dbReference type="ARBA" id="ARBA00022598"/>
    </source>
</evidence>
<dbReference type="Gene3D" id="1.10.1080.10">
    <property type="entry name" value="Glutathione Synthetase, Chain A, domain 3"/>
    <property type="match status" value="1"/>
</dbReference>
<dbReference type="InterPro" id="IPR014049">
    <property type="entry name" value="Glutathione_synthase_N_euk"/>
</dbReference>
<evidence type="ECO:0000256" key="12">
    <source>
        <dbReference type="ARBA" id="ARBA00048871"/>
    </source>
</evidence>
<feature type="binding site" evidence="14">
    <location>
        <position position="146"/>
    </location>
    <ligand>
        <name>ATP</name>
        <dbReference type="ChEBI" id="CHEBI:30616"/>
    </ligand>
</feature>
<dbReference type="EMBL" id="GGLE01006385">
    <property type="protein sequence ID" value="MBY10511.1"/>
    <property type="molecule type" value="Transcribed_RNA"/>
</dbReference>
<keyword evidence="11 13" id="KW-0460">Magnesium</keyword>
<dbReference type="InterPro" id="IPR016185">
    <property type="entry name" value="PreATP-grasp_dom_sf"/>
</dbReference>
<dbReference type="Gene3D" id="3.30.1490.50">
    <property type="match status" value="1"/>
</dbReference>
<evidence type="ECO:0000256" key="10">
    <source>
        <dbReference type="ARBA" id="ARBA00022840"/>
    </source>
</evidence>
<dbReference type="PANTHER" id="PTHR11130">
    <property type="entry name" value="GLUTATHIONE SYNTHETASE"/>
    <property type="match status" value="1"/>
</dbReference>
<organism evidence="17">
    <name type="scientific">Ornithodoros turicata</name>
    <dbReference type="NCBI Taxonomy" id="34597"/>
    <lineage>
        <taxon>Eukaryota</taxon>
        <taxon>Metazoa</taxon>
        <taxon>Ecdysozoa</taxon>
        <taxon>Arthropoda</taxon>
        <taxon>Chelicerata</taxon>
        <taxon>Arachnida</taxon>
        <taxon>Acari</taxon>
        <taxon>Parasitiformes</taxon>
        <taxon>Ixodida</taxon>
        <taxon>Ixodoidea</taxon>
        <taxon>Argasidae</taxon>
        <taxon>Ornithodorinae</taxon>
        <taxon>Ornithodoros</taxon>
    </lineage>
</organism>
<comment type="catalytic activity">
    <reaction evidence="12">
        <text>gamma-L-glutamyl-L-cysteine + glycine + ATP = glutathione + ADP + phosphate + H(+)</text>
        <dbReference type="Rhea" id="RHEA:13557"/>
        <dbReference type="ChEBI" id="CHEBI:15378"/>
        <dbReference type="ChEBI" id="CHEBI:30616"/>
        <dbReference type="ChEBI" id="CHEBI:43474"/>
        <dbReference type="ChEBI" id="CHEBI:57305"/>
        <dbReference type="ChEBI" id="CHEBI:57925"/>
        <dbReference type="ChEBI" id="CHEBI:58173"/>
        <dbReference type="ChEBI" id="CHEBI:456216"/>
        <dbReference type="EC" id="6.3.2.3"/>
    </reaction>
    <physiologicalReaction direction="left-to-right" evidence="12">
        <dbReference type="Rhea" id="RHEA:13558"/>
    </physiologicalReaction>
</comment>
<feature type="binding site" evidence="14">
    <location>
        <position position="376"/>
    </location>
    <ligand>
        <name>ATP</name>
        <dbReference type="ChEBI" id="CHEBI:30616"/>
    </ligand>
</feature>
<evidence type="ECO:0000256" key="9">
    <source>
        <dbReference type="ARBA" id="ARBA00022741"/>
    </source>
</evidence>
<feature type="binding site" evidence="15">
    <location>
        <position position="369"/>
    </location>
    <ligand>
        <name>Mg(2+)</name>
        <dbReference type="ChEBI" id="CHEBI:18420"/>
    </ligand>
</feature>
<keyword evidence="10 13" id="KW-0067">ATP-binding</keyword>
<dbReference type="NCBIfam" id="TIGR01986">
    <property type="entry name" value="glut_syn_euk"/>
    <property type="match status" value="1"/>
</dbReference>
<dbReference type="InterPro" id="IPR004887">
    <property type="entry name" value="GSH_synth_subst-bd"/>
</dbReference>
<dbReference type="GO" id="GO:0005829">
    <property type="term" value="C:cytosol"/>
    <property type="evidence" value="ECO:0007669"/>
    <property type="project" value="TreeGrafter"/>
</dbReference>
<feature type="binding site" evidence="14">
    <location>
        <position position="426"/>
    </location>
    <ligand>
        <name>ATP</name>
        <dbReference type="ChEBI" id="CHEBI:30616"/>
    </ligand>
</feature>
<keyword evidence="9 13" id="KW-0547">Nucleotide-binding</keyword>
<dbReference type="Pfam" id="PF03917">
    <property type="entry name" value="GSH_synth_ATP"/>
    <property type="match status" value="1"/>
</dbReference>
<evidence type="ECO:0000256" key="11">
    <source>
        <dbReference type="ARBA" id="ARBA00022842"/>
    </source>
</evidence>
<dbReference type="InterPro" id="IPR014709">
    <property type="entry name" value="Glutathione_synthase_C_euk"/>
</dbReference>
<evidence type="ECO:0000256" key="15">
    <source>
        <dbReference type="PIRSR" id="PIRSR001558-2"/>
    </source>
</evidence>
<comment type="pathway">
    <text evidence="1 13">Sulfur metabolism; glutathione biosynthesis; glutathione from L-cysteine and L-glutamate: step 2/2.</text>
</comment>
<dbReference type="SUPFAM" id="SSF52440">
    <property type="entry name" value="PreATP-grasp domain"/>
    <property type="match status" value="1"/>
</dbReference>
<comment type="cofactor">
    <cofactor evidence="13 15">
        <name>Mg(2+)</name>
        <dbReference type="ChEBI" id="CHEBI:18420"/>
    </cofactor>
    <text evidence="13 15">Binds 1 Mg(2+) ion per subunit.</text>
</comment>
<comment type="subunit">
    <text evidence="3">Homodimer.</text>
</comment>
<dbReference type="SUPFAM" id="SSF56059">
    <property type="entry name" value="Glutathione synthetase ATP-binding domain-like"/>
    <property type="match status" value="1"/>
</dbReference>
<evidence type="ECO:0000256" key="4">
    <source>
        <dbReference type="ARBA" id="ARBA00012214"/>
    </source>
</evidence>
<dbReference type="FunFam" id="3.30.1490.50:FF:000002">
    <property type="entry name" value="Glutathione synthetase"/>
    <property type="match status" value="1"/>
</dbReference>
<evidence type="ECO:0000256" key="1">
    <source>
        <dbReference type="ARBA" id="ARBA00004965"/>
    </source>
</evidence>
<dbReference type="Pfam" id="PF03199">
    <property type="entry name" value="GSH_synthase"/>
    <property type="match status" value="1"/>
</dbReference>
<feature type="binding site" evidence="14">
    <location>
        <position position="122"/>
    </location>
    <ligand>
        <name>substrate</name>
    </ligand>
</feature>
<evidence type="ECO:0000256" key="3">
    <source>
        <dbReference type="ARBA" id="ARBA00011738"/>
    </source>
</evidence>
<dbReference type="Gene3D" id="3.30.470.20">
    <property type="entry name" value="ATP-grasp fold, B domain"/>
    <property type="match status" value="1"/>
</dbReference>
<evidence type="ECO:0000256" key="14">
    <source>
        <dbReference type="PIRSR" id="PIRSR001558-1"/>
    </source>
</evidence>
<feature type="binding site" evidence="15">
    <location>
        <position position="148"/>
    </location>
    <ligand>
        <name>Mg(2+)</name>
        <dbReference type="ChEBI" id="CHEBI:18420"/>
    </ligand>
</feature>
<keyword evidence="6 13" id="KW-0436">Ligase</keyword>
<dbReference type="GO" id="GO:0004363">
    <property type="term" value="F:glutathione synthase activity"/>
    <property type="evidence" value="ECO:0007669"/>
    <property type="project" value="UniProtKB-UniRule"/>
</dbReference>
<evidence type="ECO:0000256" key="8">
    <source>
        <dbReference type="ARBA" id="ARBA00022723"/>
    </source>
</evidence>
<feature type="binding site" evidence="14">
    <location>
        <begin position="365"/>
        <end position="374"/>
    </location>
    <ligand>
        <name>ATP</name>
        <dbReference type="ChEBI" id="CHEBI:30616"/>
    </ligand>
</feature>
<proteinExistence type="inferred from homology"/>
<evidence type="ECO:0000256" key="13">
    <source>
        <dbReference type="PIRNR" id="PIRNR001558"/>
    </source>
</evidence>
<keyword evidence="8 13" id="KW-0479">Metal-binding</keyword>
<dbReference type="InterPro" id="IPR005615">
    <property type="entry name" value="Glutathione_synthase"/>
</dbReference>
<evidence type="ECO:0000256" key="7">
    <source>
        <dbReference type="ARBA" id="ARBA00022684"/>
    </source>
</evidence>
<keyword evidence="7 13" id="KW-0317">Glutathione biosynthesis</keyword>
<feature type="domain" description="Glutathione synthase substrate-binding" evidence="16">
    <location>
        <begin position="207"/>
        <end position="304"/>
    </location>
</feature>
<comment type="similarity">
    <text evidence="2 13">Belongs to the eukaryotic GSH synthase family.</text>
</comment>
<reference evidence="17" key="1">
    <citation type="submission" date="2018-03" db="EMBL/GenBank/DDBJ databases">
        <title>The relapsing fever spirochete Borrelia turicatae persists in the highly oxidative environment of its soft-bodied tick vector.</title>
        <authorList>
            <person name="Bourret T.J."/>
            <person name="Boyle W.K."/>
            <person name="Valenzuela J.G."/>
            <person name="Oliveira F."/>
            <person name="Lopez J.E."/>
        </authorList>
    </citation>
    <scope>NUCLEOTIDE SEQUENCE</scope>
    <source>
        <strain evidence="17">Kansas strain/isolate</strain>
        <tissue evidence="17">Salivary glands</tissue>
    </source>
</reference>
<dbReference type="GO" id="GO:0005524">
    <property type="term" value="F:ATP binding"/>
    <property type="evidence" value="ECO:0007669"/>
    <property type="project" value="UniProtKB-UniRule"/>
</dbReference>
<accession>A0A2R5LLY7</accession>
<dbReference type="EC" id="6.3.2.3" evidence="4 13"/>
<dbReference type="UniPathway" id="UPA00142">
    <property type="reaction ID" value="UER00210"/>
</dbReference>
<dbReference type="FunFam" id="3.40.50.1760:FF:000001">
    <property type="entry name" value="Glutathione synthetase"/>
    <property type="match status" value="1"/>
</dbReference>
<dbReference type="GO" id="GO:0000287">
    <property type="term" value="F:magnesium ion binding"/>
    <property type="evidence" value="ECO:0007669"/>
    <property type="project" value="UniProtKB-UniRule"/>
</dbReference>
<dbReference type="InterPro" id="IPR014042">
    <property type="entry name" value="Glutathione_synthase_a-hlx"/>
</dbReference>
<dbReference type="Gene3D" id="3.40.50.1760">
    <property type="entry name" value="Glutathione synthase, substrate-binding domain superfamily, eukaryotic"/>
    <property type="match status" value="1"/>
</dbReference>
<feature type="binding site" evidence="14">
    <location>
        <position position="453"/>
    </location>
    <ligand>
        <name>ATP</name>
        <dbReference type="ChEBI" id="CHEBI:30616"/>
    </ligand>
</feature>
<dbReference type="AlphaFoldDB" id="A0A2R5LLY7"/>
<dbReference type="Gene3D" id="3.30.1490.80">
    <property type="match status" value="1"/>
</dbReference>